<dbReference type="Pfam" id="PF07485">
    <property type="entry name" value="DUF1529"/>
    <property type="match status" value="1"/>
</dbReference>
<gene>
    <name evidence="1" type="ORF">LUCI_3047</name>
</gene>
<dbReference type="RefSeq" id="WP_122628709.1">
    <property type="nucleotide sequence ID" value="NZ_UPPP01000080.1"/>
</dbReference>
<dbReference type="Proteomes" id="UP000277811">
    <property type="component" value="Unassembled WGS sequence"/>
</dbReference>
<evidence type="ECO:0008006" key="3">
    <source>
        <dbReference type="Google" id="ProtNLM"/>
    </source>
</evidence>
<keyword evidence="2" id="KW-1185">Reference proteome</keyword>
<sequence>MSTLSDLCSEFANILGGTPKFQNGVCSVAISRKNINVTIEGIPTQIPLGTSFSFQMIPGTNKALNLGDVVLLQEEVPVAIRFLYNQGIMVSALHNHWLLDEPHLMYAHVQSIMNPLHFARAIARVMNPAHPESDNCMEWEEC</sequence>
<evidence type="ECO:0000313" key="1">
    <source>
        <dbReference type="EMBL" id="VBB07782.1"/>
    </source>
</evidence>
<proteinExistence type="predicted"/>
<dbReference type="OrthoDB" id="4687120at2"/>
<dbReference type="InterPro" id="IPR011094">
    <property type="entry name" value="Uncharacterised_LppY/LpqO"/>
</dbReference>
<protein>
    <recommendedName>
        <fullName evidence="3">DUF1259 domain-containing protein</fullName>
    </recommendedName>
</protein>
<dbReference type="EMBL" id="UPPP01000080">
    <property type="protein sequence ID" value="VBB07782.1"/>
    <property type="molecule type" value="Genomic_DNA"/>
</dbReference>
<dbReference type="AlphaFoldDB" id="A0A498RC04"/>
<organism evidence="1 2">
    <name type="scientific">Lucifera butyrica</name>
    <dbReference type="NCBI Taxonomy" id="1351585"/>
    <lineage>
        <taxon>Bacteria</taxon>
        <taxon>Bacillati</taxon>
        <taxon>Bacillota</taxon>
        <taxon>Negativicutes</taxon>
        <taxon>Veillonellales</taxon>
        <taxon>Veillonellaceae</taxon>
        <taxon>Lucifera</taxon>
    </lineage>
</organism>
<accession>A0A498RC04</accession>
<name>A0A498RC04_9FIRM</name>
<reference evidence="1 2" key="1">
    <citation type="submission" date="2018-06" db="EMBL/GenBank/DDBJ databases">
        <authorList>
            <person name="Strepis N."/>
        </authorList>
    </citation>
    <scope>NUCLEOTIDE SEQUENCE [LARGE SCALE GENOMIC DNA]</scope>
    <source>
        <strain evidence="1">LUCI</strain>
    </source>
</reference>
<evidence type="ECO:0000313" key="2">
    <source>
        <dbReference type="Proteomes" id="UP000277811"/>
    </source>
</evidence>